<comment type="caution">
    <text evidence="2">The sequence shown here is derived from an EMBL/GenBank/DDBJ whole genome shotgun (WGS) entry which is preliminary data.</text>
</comment>
<dbReference type="AlphaFoldDB" id="A0AAD7TNZ8"/>
<evidence type="ECO:0000313" key="2">
    <source>
        <dbReference type="EMBL" id="KAJ8468867.1"/>
    </source>
</evidence>
<feature type="region of interest" description="Disordered" evidence="1">
    <location>
        <begin position="1"/>
        <end position="120"/>
    </location>
</feature>
<feature type="compositionally biased region" description="Pro residues" evidence="1">
    <location>
        <begin position="77"/>
        <end position="89"/>
    </location>
</feature>
<gene>
    <name evidence="2" type="ORF">ONZ51_g9372</name>
</gene>
<feature type="compositionally biased region" description="Basic and acidic residues" evidence="1">
    <location>
        <begin position="33"/>
        <end position="48"/>
    </location>
</feature>
<dbReference type="Proteomes" id="UP001215151">
    <property type="component" value="Unassembled WGS sequence"/>
</dbReference>
<reference evidence="2" key="1">
    <citation type="submission" date="2022-11" db="EMBL/GenBank/DDBJ databases">
        <title>Genome Sequence of Cubamyces cubensis.</title>
        <authorList>
            <person name="Buettner E."/>
        </authorList>
    </citation>
    <scope>NUCLEOTIDE SEQUENCE</scope>
    <source>
        <strain evidence="2">MPL-01</strain>
    </source>
</reference>
<proteinExistence type="predicted"/>
<feature type="compositionally biased region" description="Low complexity" evidence="1">
    <location>
        <begin position="14"/>
        <end position="24"/>
    </location>
</feature>
<feature type="region of interest" description="Disordered" evidence="1">
    <location>
        <begin position="132"/>
        <end position="261"/>
    </location>
</feature>
<accession>A0AAD7TNZ8</accession>
<evidence type="ECO:0000256" key="1">
    <source>
        <dbReference type="SAM" id="MobiDB-lite"/>
    </source>
</evidence>
<evidence type="ECO:0000313" key="3">
    <source>
        <dbReference type="Proteomes" id="UP001215151"/>
    </source>
</evidence>
<protein>
    <submittedName>
        <fullName evidence="2">Uncharacterized protein</fullName>
    </submittedName>
</protein>
<name>A0AAD7TNZ8_9APHY</name>
<feature type="compositionally biased region" description="Low complexity" evidence="1">
    <location>
        <begin position="67"/>
        <end position="76"/>
    </location>
</feature>
<sequence length="261" mass="28825">MGNNPSRSTDTRSRSAYSRSRSFSKGGWNSGRRRIEYGRDEDLYDDSKLGAGYPERQAYAPPFSNVPSQSYYGQSPYGPPQPLVFPPPHMQSTANPVIPPSTMTGAIPTAGNPFPAPPMNMGMSMPSPAVPMGMPEPIIPGHGQSPEAPVIPPMPSSFRARNGTPFHRPATSPWDSSSTDDDEITQERRERMQPPLAPGQYGPYDHPDRRRDPTPALRRSHHRRAESSPVYRRDESPPYGRYTEPPVIPNDMGGWSRLSAA</sequence>
<dbReference type="EMBL" id="JAPEVG010000317">
    <property type="protein sequence ID" value="KAJ8468867.1"/>
    <property type="molecule type" value="Genomic_DNA"/>
</dbReference>
<organism evidence="2 3">
    <name type="scientific">Trametes cubensis</name>
    <dbReference type="NCBI Taxonomy" id="1111947"/>
    <lineage>
        <taxon>Eukaryota</taxon>
        <taxon>Fungi</taxon>
        <taxon>Dikarya</taxon>
        <taxon>Basidiomycota</taxon>
        <taxon>Agaricomycotina</taxon>
        <taxon>Agaricomycetes</taxon>
        <taxon>Polyporales</taxon>
        <taxon>Polyporaceae</taxon>
        <taxon>Trametes</taxon>
    </lineage>
</organism>
<keyword evidence="3" id="KW-1185">Reference proteome</keyword>